<name>A0ABU4UVJ5_9PSEU</name>
<feature type="chain" id="PRO_5047140906" evidence="7">
    <location>
        <begin position="25"/>
        <end position="174"/>
    </location>
</feature>
<evidence type="ECO:0000313" key="9">
    <source>
        <dbReference type="EMBL" id="MDX8143177.1"/>
    </source>
</evidence>
<evidence type="ECO:0000313" key="10">
    <source>
        <dbReference type="Proteomes" id="UP001285352"/>
    </source>
</evidence>
<dbReference type="InterPro" id="IPR007348">
    <property type="entry name" value="CopC_dom"/>
</dbReference>
<dbReference type="InterPro" id="IPR014755">
    <property type="entry name" value="Cu-Rt/internalin_Ig-like"/>
</dbReference>
<dbReference type="PANTHER" id="PTHR34820:SF4">
    <property type="entry name" value="INNER MEMBRANE PROTEIN YEBZ"/>
    <property type="match status" value="1"/>
</dbReference>
<dbReference type="RefSeq" id="WP_319975458.1">
    <property type="nucleotide sequence ID" value="NZ_JAXAVU010000007.1"/>
</dbReference>
<proteinExistence type="predicted"/>
<keyword evidence="3 7" id="KW-0732">Signal</keyword>
<reference evidence="9 10" key="1">
    <citation type="submission" date="2023-11" db="EMBL/GenBank/DDBJ databases">
        <title>Lentzea sokolovensis, sp. nov., Lentzea kristufkii, sp. nov., and Lentzea miocenensis, sp. nov., rare actinobacteria from Sokolov Coal Basin, Miocene lacustrine sediment, Czech Republic.</title>
        <authorList>
            <person name="Lara A."/>
            <person name="Kotroba L."/>
            <person name="Nouioui I."/>
            <person name="Neumann-Schaal M."/>
            <person name="Mast Y."/>
            <person name="Chronakova A."/>
        </authorList>
    </citation>
    <scope>NUCLEOTIDE SEQUENCE [LARGE SCALE GENOMIC DNA]</scope>
    <source>
        <strain evidence="9 10">BCCO 10_0061</strain>
    </source>
</reference>
<keyword evidence="6" id="KW-0472">Membrane</keyword>
<sequence>MKRLVVTLVLAVAAVFAGSSSALAHNVLVRSDPADGAAMASGPSKVTLTFDQPMQQGFNTVTVTGPDGTRWDSGEPSVSGNEVTAGVLPLGPAGDYVVGYRVLSADGHPVTGKITMRLTQTGTGTPASPSAPQLTDTASTGGVGDAPVWPWIAGAVVLLASGVVLALRTGKKPR</sequence>
<gene>
    <name evidence="9" type="ORF">SK854_13705</name>
</gene>
<accession>A0ABU4UVJ5</accession>
<keyword evidence="4" id="KW-0186">Copper</keyword>
<protein>
    <submittedName>
        <fullName evidence="9">Copper resistance protein CopC</fullName>
    </submittedName>
</protein>
<evidence type="ECO:0000256" key="6">
    <source>
        <dbReference type="SAM" id="Phobius"/>
    </source>
</evidence>
<evidence type="ECO:0000256" key="7">
    <source>
        <dbReference type="SAM" id="SignalP"/>
    </source>
</evidence>
<feature type="signal peptide" evidence="7">
    <location>
        <begin position="1"/>
        <end position="24"/>
    </location>
</feature>
<evidence type="ECO:0000256" key="2">
    <source>
        <dbReference type="ARBA" id="ARBA00022723"/>
    </source>
</evidence>
<dbReference type="PANTHER" id="PTHR34820">
    <property type="entry name" value="INNER MEMBRANE PROTEIN YEBZ"/>
    <property type="match status" value="1"/>
</dbReference>
<dbReference type="InterPro" id="IPR014756">
    <property type="entry name" value="Ig_E-set"/>
</dbReference>
<comment type="caution">
    <text evidence="9">The sequence shown here is derived from an EMBL/GenBank/DDBJ whole genome shotgun (WGS) entry which is preliminary data.</text>
</comment>
<dbReference type="Pfam" id="PF04234">
    <property type="entry name" value="CopC"/>
    <property type="match status" value="1"/>
</dbReference>
<dbReference type="Proteomes" id="UP001285352">
    <property type="component" value="Unassembled WGS sequence"/>
</dbReference>
<dbReference type="Gene3D" id="2.60.40.1220">
    <property type="match status" value="1"/>
</dbReference>
<dbReference type="InterPro" id="IPR032694">
    <property type="entry name" value="CopC/D"/>
</dbReference>
<feature type="region of interest" description="Disordered" evidence="5">
    <location>
        <begin position="120"/>
        <end position="139"/>
    </location>
</feature>
<organism evidence="9 10">
    <name type="scientific">Lentzea sokolovensis</name>
    <dbReference type="NCBI Taxonomy" id="3095429"/>
    <lineage>
        <taxon>Bacteria</taxon>
        <taxon>Bacillati</taxon>
        <taxon>Actinomycetota</taxon>
        <taxon>Actinomycetes</taxon>
        <taxon>Pseudonocardiales</taxon>
        <taxon>Pseudonocardiaceae</taxon>
        <taxon>Lentzea</taxon>
    </lineage>
</organism>
<dbReference type="EMBL" id="JAXAVU010000007">
    <property type="protein sequence ID" value="MDX8143177.1"/>
    <property type="molecule type" value="Genomic_DNA"/>
</dbReference>
<evidence type="ECO:0000256" key="4">
    <source>
        <dbReference type="ARBA" id="ARBA00023008"/>
    </source>
</evidence>
<evidence type="ECO:0000256" key="1">
    <source>
        <dbReference type="ARBA" id="ARBA00004196"/>
    </source>
</evidence>
<dbReference type="SUPFAM" id="SSF81296">
    <property type="entry name" value="E set domains"/>
    <property type="match status" value="1"/>
</dbReference>
<keyword evidence="6" id="KW-0812">Transmembrane</keyword>
<evidence type="ECO:0000259" key="8">
    <source>
        <dbReference type="Pfam" id="PF04234"/>
    </source>
</evidence>
<feature type="domain" description="CopC" evidence="8">
    <location>
        <begin position="25"/>
        <end position="115"/>
    </location>
</feature>
<evidence type="ECO:0000256" key="5">
    <source>
        <dbReference type="SAM" id="MobiDB-lite"/>
    </source>
</evidence>
<keyword evidence="10" id="KW-1185">Reference proteome</keyword>
<evidence type="ECO:0000256" key="3">
    <source>
        <dbReference type="ARBA" id="ARBA00022729"/>
    </source>
</evidence>
<feature type="transmembrane region" description="Helical" evidence="6">
    <location>
        <begin position="148"/>
        <end position="167"/>
    </location>
</feature>
<keyword evidence="6" id="KW-1133">Transmembrane helix</keyword>
<reference evidence="9 10" key="2">
    <citation type="submission" date="2023-11" db="EMBL/GenBank/DDBJ databases">
        <authorList>
            <person name="Lara A.C."/>
            <person name="Chronakova A."/>
        </authorList>
    </citation>
    <scope>NUCLEOTIDE SEQUENCE [LARGE SCALE GENOMIC DNA]</scope>
    <source>
        <strain evidence="9 10">BCCO 10_0061</strain>
    </source>
</reference>
<comment type="subcellular location">
    <subcellularLocation>
        <location evidence="1">Cell envelope</location>
    </subcellularLocation>
</comment>
<keyword evidence="2" id="KW-0479">Metal-binding</keyword>